<reference evidence="1" key="1">
    <citation type="journal article" date="2014" name="Front. Microbiol.">
        <title>High frequency of phylogenetically diverse reductive dehalogenase-homologous genes in deep subseafloor sedimentary metagenomes.</title>
        <authorList>
            <person name="Kawai M."/>
            <person name="Futagami T."/>
            <person name="Toyoda A."/>
            <person name="Takaki Y."/>
            <person name="Nishi S."/>
            <person name="Hori S."/>
            <person name="Arai W."/>
            <person name="Tsubouchi T."/>
            <person name="Morono Y."/>
            <person name="Uchiyama I."/>
            <person name="Ito T."/>
            <person name="Fujiyama A."/>
            <person name="Inagaki F."/>
            <person name="Takami H."/>
        </authorList>
    </citation>
    <scope>NUCLEOTIDE SEQUENCE</scope>
    <source>
        <strain evidence="1">Expedition CK06-06</strain>
    </source>
</reference>
<protein>
    <submittedName>
        <fullName evidence="1">Uncharacterized protein</fullName>
    </submittedName>
</protein>
<accession>X1B5I1</accession>
<sequence length="296" mass="33309">VDMMFDRYSNSLQRFKTSQYNDGYAGSEEERLDILNISATQNFSKNAESLFKNSGELMTEYKDLYKKYGEGGGINPYDMDPMWQVFMNTSEGKYGDGQVEWTSTLDPETQTVDFSYSVTGKAVQKQNAINWYNSLTPEFKKQLGLTNESAINSAEIFAETYSGDGLNLKDVDFPADVFESGFATQNDQGGVSFSNESSFSMNKLKDIMEDVDGNPYSYGGLFSVIPDTIENLTTSANESQVTINGKINPKFYENQKPEEKTYFKGNVQYKAKVTIPDLEEIELWATNSAKSQVNLF</sequence>
<feature type="non-terminal residue" evidence="1">
    <location>
        <position position="1"/>
    </location>
</feature>
<feature type="non-terminal residue" evidence="1">
    <location>
        <position position="296"/>
    </location>
</feature>
<name>X1B5I1_9ZZZZ</name>
<proteinExistence type="predicted"/>
<comment type="caution">
    <text evidence="1">The sequence shown here is derived from an EMBL/GenBank/DDBJ whole genome shotgun (WGS) entry which is preliminary data.</text>
</comment>
<evidence type="ECO:0000313" key="1">
    <source>
        <dbReference type="EMBL" id="GAG76542.1"/>
    </source>
</evidence>
<gene>
    <name evidence="1" type="ORF">S01H4_35139</name>
</gene>
<organism evidence="1">
    <name type="scientific">marine sediment metagenome</name>
    <dbReference type="NCBI Taxonomy" id="412755"/>
    <lineage>
        <taxon>unclassified sequences</taxon>
        <taxon>metagenomes</taxon>
        <taxon>ecological metagenomes</taxon>
    </lineage>
</organism>
<dbReference type="AlphaFoldDB" id="X1B5I1"/>
<dbReference type="EMBL" id="BART01018648">
    <property type="protein sequence ID" value="GAG76542.1"/>
    <property type="molecule type" value="Genomic_DNA"/>
</dbReference>